<name>U9TJT2_RHIID</name>
<keyword evidence="1" id="KW-0812">Transmembrane</keyword>
<proteinExistence type="predicted"/>
<dbReference type="AlphaFoldDB" id="U9TJT2"/>
<feature type="transmembrane region" description="Helical" evidence="1">
    <location>
        <begin position="46"/>
        <end position="66"/>
    </location>
</feature>
<feature type="transmembrane region" description="Helical" evidence="1">
    <location>
        <begin position="7"/>
        <end position="26"/>
    </location>
</feature>
<keyword evidence="1" id="KW-1133">Transmembrane helix</keyword>
<evidence type="ECO:0000256" key="1">
    <source>
        <dbReference type="SAM" id="Phobius"/>
    </source>
</evidence>
<gene>
    <name evidence="2" type="ORF">GLOINDRAFT_84817</name>
</gene>
<evidence type="ECO:0000313" key="2">
    <source>
        <dbReference type="EMBL" id="ESA08449.1"/>
    </source>
</evidence>
<accession>U9TJT2</accession>
<sequence>MNDRRAFLVLMNHTFPFVNFIVYGIRVTFLDNQNSTRYRCSPLPSFEFQILAFSCVWLHVIVRLLVTTFGNECNMKISLINVLIKNSFKVAILIFIRDESCYCNTETKIYLLVCMWAESILEECNFKLYKNMNYVNLTKH</sequence>
<reference evidence="2" key="1">
    <citation type="submission" date="2013-07" db="EMBL/GenBank/DDBJ databases">
        <title>The genome of an arbuscular mycorrhizal fungus provides insights into the evolution of the oldest plant symbiosis.</title>
        <authorList>
            <consortium name="DOE Joint Genome Institute"/>
            <person name="Tisserant E."/>
            <person name="Malbreil M."/>
            <person name="Kuo A."/>
            <person name="Kohler A."/>
            <person name="Symeonidi A."/>
            <person name="Balestrini R."/>
            <person name="Charron P."/>
            <person name="Duensing N."/>
            <person name="Frei-dit-Frey N."/>
            <person name="Gianinazzi-Pearson V."/>
            <person name="Gilbert B."/>
            <person name="Handa Y."/>
            <person name="Hijri M."/>
            <person name="Kaul R."/>
            <person name="Kawaguchi M."/>
            <person name="Krajinski F."/>
            <person name="Lammers P."/>
            <person name="Lapierre D."/>
            <person name="Masclaux F.G."/>
            <person name="Murat C."/>
            <person name="Morin E."/>
            <person name="Ndikumana S."/>
            <person name="Pagni M."/>
            <person name="Petitpierre D."/>
            <person name="Requena N."/>
            <person name="Rosikiewicz P."/>
            <person name="Riley R."/>
            <person name="Saito K."/>
            <person name="San Clemente H."/>
            <person name="Shapiro H."/>
            <person name="van Tuinen D."/>
            <person name="Becard G."/>
            <person name="Bonfante P."/>
            <person name="Paszkowski U."/>
            <person name="Shachar-Hill Y."/>
            <person name="Young J.P."/>
            <person name="Sanders I.R."/>
            <person name="Henrissat B."/>
            <person name="Rensing S.A."/>
            <person name="Grigoriev I.V."/>
            <person name="Corradi N."/>
            <person name="Roux C."/>
            <person name="Martin F."/>
        </authorList>
    </citation>
    <scope>NUCLEOTIDE SEQUENCE</scope>
    <source>
        <strain evidence="2">DAOM 197198</strain>
    </source>
</reference>
<dbReference type="HOGENOM" id="CLU_1836192_0_0_1"/>
<organism evidence="2">
    <name type="scientific">Rhizophagus irregularis (strain DAOM 181602 / DAOM 197198 / MUCL 43194)</name>
    <name type="common">Arbuscular mycorrhizal fungus</name>
    <name type="synonym">Glomus intraradices</name>
    <dbReference type="NCBI Taxonomy" id="747089"/>
    <lineage>
        <taxon>Eukaryota</taxon>
        <taxon>Fungi</taxon>
        <taxon>Fungi incertae sedis</taxon>
        <taxon>Mucoromycota</taxon>
        <taxon>Glomeromycotina</taxon>
        <taxon>Glomeromycetes</taxon>
        <taxon>Glomerales</taxon>
        <taxon>Glomeraceae</taxon>
        <taxon>Rhizophagus</taxon>
    </lineage>
</organism>
<protein>
    <submittedName>
        <fullName evidence="2">Uncharacterized protein</fullName>
    </submittedName>
</protein>
<dbReference type="EMBL" id="KI289189">
    <property type="protein sequence ID" value="ESA08449.1"/>
    <property type="molecule type" value="Genomic_DNA"/>
</dbReference>
<keyword evidence="1" id="KW-0472">Membrane</keyword>